<comment type="caution">
    <text evidence="1">The sequence shown here is derived from an EMBL/GenBank/DDBJ whole genome shotgun (WGS) entry which is preliminary data.</text>
</comment>
<evidence type="ECO:0000313" key="2">
    <source>
        <dbReference type="Proteomes" id="UP000284706"/>
    </source>
</evidence>
<dbReference type="EMBL" id="NHYE01005052">
    <property type="protein sequence ID" value="PPQ78410.1"/>
    <property type="molecule type" value="Genomic_DNA"/>
</dbReference>
<dbReference type="SUPFAM" id="SSF50978">
    <property type="entry name" value="WD40 repeat-like"/>
    <property type="match status" value="1"/>
</dbReference>
<protein>
    <recommendedName>
        <fullName evidence="3">Anaphase-promoting complex subunit 4 WD40 domain-containing protein</fullName>
    </recommendedName>
</protein>
<dbReference type="OrthoDB" id="1932312at2759"/>
<evidence type="ECO:0008006" key="3">
    <source>
        <dbReference type="Google" id="ProtNLM"/>
    </source>
</evidence>
<keyword evidence="2" id="KW-1185">Reference proteome</keyword>
<dbReference type="InterPro" id="IPR036322">
    <property type="entry name" value="WD40_repeat_dom_sf"/>
</dbReference>
<sequence>MSMPTPSPASEAPRQLTVPLPPKIDPEDHQYIEFASSSTHLVLGCNNSVSIYSLPAFDLVDTISPGRLLRYFDPLRVYERLLVVICDSYESEDPFKECCFLYIWDLSSREHIGTVIYNVNRTQILMSVSLPLAETPDDGERSSEPLKRPRDPFLILCVQANGTLAELETYVLSHQDKKSVEGCIERTREPMVMTPAATICSVHLVYCLASMGRTALTGGWDRTVRAWDIIVGNCQMVFIGDSDSD</sequence>
<evidence type="ECO:0000313" key="1">
    <source>
        <dbReference type="EMBL" id="PPQ78410.1"/>
    </source>
</evidence>
<dbReference type="InParanoid" id="A0A409WIX7"/>
<gene>
    <name evidence="1" type="ORF">CVT26_007766</name>
</gene>
<dbReference type="Gene3D" id="2.130.10.10">
    <property type="entry name" value="YVTN repeat-like/Quinoprotein amine dehydrogenase"/>
    <property type="match status" value="1"/>
</dbReference>
<reference evidence="1 2" key="1">
    <citation type="journal article" date="2018" name="Evol. Lett.">
        <title>Horizontal gene cluster transfer increased hallucinogenic mushroom diversity.</title>
        <authorList>
            <person name="Reynolds H.T."/>
            <person name="Vijayakumar V."/>
            <person name="Gluck-Thaler E."/>
            <person name="Korotkin H.B."/>
            <person name="Matheny P.B."/>
            <person name="Slot J.C."/>
        </authorList>
    </citation>
    <scope>NUCLEOTIDE SEQUENCE [LARGE SCALE GENOMIC DNA]</scope>
    <source>
        <strain evidence="1 2">SRW20</strain>
    </source>
</reference>
<feature type="non-terminal residue" evidence="1">
    <location>
        <position position="245"/>
    </location>
</feature>
<dbReference type="Proteomes" id="UP000284706">
    <property type="component" value="Unassembled WGS sequence"/>
</dbReference>
<organism evidence="1 2">
    <name type="scientific">Gymnopilus dilepis</name>
    <dbReference type="NCBI Taxonomy" id="231916"/>
    <lineage>
        <taxon>Eukaryota</taxon>
        <taxon>Fungi</taxon>
        <taxon>Dikarya</taxon>
        <taxon>Basidiomycota</taxon>
        <taxon>Agaricomycotina</taxon>
        <taxon>Agaricomycetes</taxon>
        <taxon>Agaricomycetidae</taxon>
        <taxon>Agaricales</taxon>
        <taxon>Agaricineae</taxon>
        <taxon>Hymenogastraceae</taxon>
        <taxon>Gymnopilus</taxon>
    </lineage>
</organism>
<proteinExistence type="predicted"/>
<accession>A0A409WIX7</accession>
<dbReference type="AlphaFoldDB" id="A0A409WIX7"/>
<dbReference type="InterPro" id="IPR015943">
    <property type="entry name" value="WD40/YVTN_repeat-like_dom_sf"/>
</dbReference>
<name>A0A409WIX7_9AGAR</name>